<dbReference type="EMBL" id="CP157947">
    <property type="protein sequence ID" value="XBS68597.1"/>
    <property type="molecule type" value="Genomic_DNA"/>
</dbReference>
<dbReference type="PANTHER" id="PTHR11091">
    <property type="entry name" value="OXIDOREDUCTASE-RELATED"/>
    <property type="match status" value="1"/>
</dbReference>
<keyword evidence="2" id="KW-0560">Oxidoreductase</keyword>
<evidence type="ECO:0000256" key="2">
    <source>
        <dbReference type="ARBA" id="ARBA00023002"/>
    </source>
</evidence>
<dbReference type="InterPro" id="IPR003767">
    <property type="entry name" value="Malate/L-lactate_DH-like"/>
</dbReference>
<organism evidence="3">
    <name type="scientific">Acerihabitans sp. KWT182</name>
    <dbReference type="NCBI Taxonomy" id="3157919"/>
    <lineage>
        <taxon>Bacteria</taxon>
        <taxon>Pseudomonadati</taxon>
        <taxon>Pseudomonadota</taxon>
        <taxon>Gammaproteobacteria</taxon>
        <taxon>Enterobacterales</taxon>
        <taxon>Pectobacteriaceae</taxon>
        <taxon>Acerihabitans</taxon>
    </lineage>
</organism>
<protein>
    <submittedName>
        <fullName evidence="3">Malate/lactate/ureidoglycolate dehydrogenase</fullName>
    </submittedName>
</protein>
<evidence type="ECO:0000256" key="1">
    <source>
        <dbReference type="ARBA" id="ARBA00006056"/>
    </source>
</evidence>
<dbReference type="Gene3D" id="3.30.1370.60">
    <property type="entry name" value="Hypothetical oxidoreductase yiak, domain 2"/>
    <property type="match status" value="1"/>
</dbReference>
<dbReference type="NCBIfam" id="NF007504">
    <property type="entry name" value="PRK10098.1"/>
    <property type="match status" value="1"/>
</dbReference>
<dbReference type="PANTHER" id="PTHR11091:SF0">
    <property type="entry name" value="MALATE DEHYDROGENASE"/>
    <property type="match status" value="1"/>
</dbReference>
<reference evidence="3" key="1">
    <citation type="submission" date="2024-06" db="EMBL/GenBank/DDBJ databases">
        <authorList>
            <person name="Coelho C."/>
            <person name="Bento M."/>
            <person name="Garcia E."/>
            <person name="Camelo A."/>
            <person name="Brandao I."/>
            <person name="Espirito Santo C."/>
            <person name="Trovao J."/>
            <person name="Verissimo A."/>
            <person name="Costa J."/>
            <person name="Tiago I."/>
        </authorList>
    </citation>
    <scope>NUCLEOTIDE SEQUENCE</scope>
    <source>
        <strain evidence="3">KWT182</strain>
    </source>
</reference>
<dbReference type="Pfam" id="PF02615">
    <property type="entry name" value="Ldh_2"/>
    <property type="match status" value="1"/>
</dbReference>
<dbReference type="AlphaFoldDB" id="A0AAU7Q6P9"/>
<comment type="similarity">
    <text evidence="1">Belongs to the LDH2/MDH2 oxidoreductase family.</text>
</comment>
<dbReference type="SUPFAM" id="SSF89733">
    <property type="entry name" value="L-sulfolactate dehydrogenase-like"/>
    <property type="match status" value="1"/>
</dbReference>
<dbReference type="Gene3D" id="1.10.1530.10">
    <property type="match status" value="1"/>
</dbReference>
<gene>
    <name evidence="3" type="ORF">ABK905_18315</name>
</gene>
<dbReference type="InterPro" id="IPR043144">
    <property type="entry name" value="Mal/L-sulf/L-lact_DH-like_ah"/>
</dbReference>
<name>A0AAU7Q6P9_9GAMM</name>
<dbReference type="InterPro" id="IPR036111">
    <property type="entry name" value="Mal/L-sulfo/L-lacto_DH-like_sf"/>
</dbReference>
<proteinExistence type="inferred from homology"/>
<dbReference type="GO" id="GO:0016491">
    <property type="term" value="F:oxidoreductase activity"/>
    <property type="evidence" value="ECO:0007669"/>
    <property type="project" value="UniProtKB-KW"/>
</dbReference>
<accession>A0AAU7Q6P9</accession>
<dbReference type="InterPro" id="IPR043143">
    <property type="entry name" value="Mal/L-sulf/L-lact_DH-like_NADP"/>
</dbReference>
<sequence length="350" mass="37286">MPIFKPSFLRKFLTDRLTEIQVDNEIAVQVADNLVESCLKGHDSHGVSMLPRYIAAIREGGLHPHAEATLTLDAGALLSFDGGQGFGQVVGRQAMAQGILRAQRHGVAVVGLANAHHLGRIGAWAEQAAAAGLVSIHFANVNSRSPVMPWQGQKPRLGTNPFCVGIPVDGADHPLILDFATSIIAGNKARIAWNAGQELAPGCIVDNLGQPAVDPRWLMAEPFGALLPFGNHKGSGLSVVCSLLGATLTGGLTEKHDNRHTQRILNSMLSIIIDPRKLGGAANYQSEIADMLAWVRSSRDDTSLKLPGDVEHEKYQQRQASGIEIDDTSWRQLAALADPAGDVLSAASLP</sequence>
<evidence type="ECO:0000313" key="3">
    <source>
        <dbReference type="EMBL" id="XBS68597.1"/>
    </source>
</evidence>